<gene>
    <name evidence="1" type="primary">WBGene00279208</name>
</gene>
<accession>A0A8R1YY68</accession>
<proteinExistence type="predicted"/>
<dbReference type="PANTHER" id="PTHR31748">
    <property type="entry name" value="SERPENTINE RECEPTOR, CLASS V"/>
    <property type="match status" value="1"/>
</dbReference>
<evidence type="ECO:0000313" key="1">
    <source>
        <dbReference type="EnsemblMetazoa" id="PPA40839.1"/>
    </source>
</evidence>
<keyword evidence="2" id="KW-1185">Reference proteome</keyword>
<dbReference type="Proteomes" id="UP000005239">
    <property type="component" value="Unassembled WGS sequence"/>
</dbReference>
<dbReference type="PANTHER" id="PTHR31748:SF1">
    <property type="entry name" value="SERPENTINE RECEPTOR, CLASS V"/>
    <property type="match status" value="1"/>
</dbReference>
<dbReference type="Pfam" id="PF10323">
    <property type="entry name" value="7TM_GPCR_Srv"/>
    <property type="match status" value="1"/>
</dbReference>
<reference evidence="2" key="1">
    <citation type="journal article" date="2008" name="Nat. Genet.">
        <title>The Pristionchus pacificus genome provides a unique perspective on nematode lifestyle and parasitism.</title>
        <authorList>
            <person name="Dieterich C."/>
            <person name="Clifton S.W."/>
            <person name="Schuster L.N."/>
            <person name="Chinwalla A."/>
            <person name="Delehaunty K."/>
            <person name="Dinkelacker I."/>
            <person name="Fulton L."/>
            <person name="Fulton R."/>
            <person name="Godfrey J."/>
            <person name="Minx P."/>
            <person name="Mitreva M."/>
            <person name="Roeseler W."/>
            <person name="Tian H."/>
            <person name="Witte H."/>
            <person name="Yang S.P."/>
            <person name="Wilson R.K."/>
            <person name="Sommer R.J."/>
        </authorList>
    </citation>
    <scope>NUCLEOTIDE SEQUENCE [LARGE SCALE GENOMIC DNA]</scope>
    <source>
        <strain evidence="2">PS312</strain>
    </source>
</reference>
<protein>
    <submittedName>
        <fullName evidence="1">Uncharacterized protein</fullName>
    </submittedName>
</protein>
<accession>A0A2A6CP98</accession>
<sequence>MDLDDFTSLWTLYLTYASVIYCFISSIVIFVTLIVLFKVKSSSDTAFFTIYKYTLITNVISIFASHILLYKFIVSAVQTCEWSCNLYCCLNRASTIIFPFHHAKFLSFPAHWEKYTVMVTDSLTSSWTHILTLTTMIHSTVSVIIGFLLLVVITKEKSYSNNVFFTIYTVTLLSDIASIFFNHIPAGFPALGWFHEIYSSSTLFIEIFLFFSFFTRTLEVFGNTYLCLN</sequence>
<dbReference type="EnsemblMetazoa" id="PPA40839.1">
    <property type="protein sequence ID" value="PPA40839.1"/>
    <property type="gene ID" value="WBGene00279208"/>
</dbReference>
<name>A0A2A6CP98_PRIPA</name>
<evidence type="ECO:0000313" key="2">
    <source>
        <dbReference type="Proteomes" id="UP000005239"/>
    </source>
</evidence>
<reference evidence="1" key="2">
    <citation type="submission" date="2022-06" db="UniProtKB">
        <authorList>
            <consortium name="EnsemblMetazoa"/>
        </authorList>
    </citation>
    <scope>IDENTIFICATION</scope>
    <source>
        <strain evidence="1">PS312</strain>
    </source>
</reference>
<organism evidence="1 2">
    <name type="scientific">Pristionchus pacificus</name>
    <name type="common">Parasitic nematode worm</name>
    <dbReference type="NCBI Taxonomy" id="54126"/>
    <lineage>
        <taxon>Eukaryota</taxon>
        <taxon>Metazoa</taxon>
        <taxon>Ecdysozoa</taxon>
        <taxon>Nematoda</taxon>
        <taxon>Chromadorea</taxon>
        <taxon>Rhabditida</taxon>
        <taxon>Rhabditina</taxon>
        <taxon>Diplogasteromorpha</taxon>
        <taxon>Diplogasteroidea</taxon>
        <taxon>Neodiplogasteridae</taxon>
        <taxon>Pristionchus</taxon>
    </lineage>
</organism>
<dbReference type="InterPro" id="IPR019426">
    <property type="entry name" value="7TM_GPCR_serpentine_rcpt_Srv"/>
</dbReference>
<dbReference type="AlphaFoldDB" id="A0A2A6CP98"/>